<comment type="subcellular location">
    <subcellularLocation>
        <location evidence="1">Cytoplasm</location>
    </subcellularLocation>
</comment>
<evidence type="ECO:0000256" key="6">
    <source>
        <dbReference type="ARBA" id="ARBA00023125"/>
    </source>
</evidence>
<feature type="DNA-binding region" description="OmpR/PhoB-type" evidence="8">
    <location>
        <begin position="126"/>
        <end position="225"/>
    </location>
</feature>
<dbReference type="GO" id="GO:0000156">
    <property type="term" value="F:phosphorelay response regulator activity"/>
    <property type="evidence" value="ECO:0007669"/>
    <property type="project" value="TreeGrafter"/>
</dbReference>
<evidence type="ECO:0000256" key="8">
    <source>
        <dbReference type="PROSITE-ProRule" id="PRU01091"/>
    </source>
</evidence>
<evidence type="ECO:0000256" key="2">
    <source>
        <dbReference type="ARBA" id="ARBA00022490"/>
    </source>
</evidence>
<protein>
    <submittedName>
        <fullName evidence="11">Transcriptional regulatory protein QseB</fullName>
    </submittedName>
</protein>
<dbReference type="Pfam" id="PF00486">
    <property type="entry name" value="Trans_reg_C"/>
    <property type="match status" value="1"/>
</dbReference>
<dbReference type="GO" id="GO:0032993">
    <property type="term" value="C:protein-DNA complex"/>
    <property type="evidence" value="ECO:0007669"/>
    <property type="project" value="TreeGrafter"/>
</dbReference>
<dbReference type="EMBL" id="CABPSI010000004">
    <property type="protein sequence ID" value="VVE31694.1"/>
    <property type="molecule type" value="Genomic_DNA"/>
</dbReference>
<dbReference type="InterPro" id="IPR001867">
    <property type="entry name" value="OmpR/PhoB-type_DNA-bd"/>
</dbReference>
<gene>
    <name evidence="11" type="primary">qseB_2</name>
    <name evidence="11" type="ORF">PIN31115_03666</name>
</gene>
<dbReference type="AlphaFoldDB" id="A0A5E4VI35"/>
<evidence type="ECO:0000256" key="4">
    <source>
        <dbReference type="ARBA" id="ARBA00023012"/>
    </source>
</evidence>
<dbReference type="InterPro" id="IPR039420">
    <property type="entry name" value="WalR-like"/>
</dbReference>
<reference evidence="11 12" key="1">
    <citation type="submission" date="2019-08" db="EMBL/GenBank/DDBJ databases">
        <authorList>
            <person name="Peeters C."/>
        </authorList>
    </citation>
    <scope>NUCLEOTIDE SEQUENCE [LARGE SCALE GENOMIC DNA]</scope>
    <source>
        <strain evidence="11 12">LMG 31115</strain>
    </source>
</reference>
<keyword evidence="7" id="KW-0804">Transcription</keyword>
<sequence length="245" mass="26885">MKFAILTRDVALYEAIRTSLNTDGSCQHFDDAAQYAIAATRIGYSAVLIDAALGPYEMQGVLARRRGARGDGAPVISFGTPAWMLDFAFRSGCDDVVMYPVDVGELHVRLALAMQRRVTATAARSNEILEVGAYVVDRGRDTVAIHGRDVPLTAREFAVAWLIFSQPEMRISRQQIAEAIWGSDEKVAARSIEQHVYKLRNRLGLRGDHGLTLRTVYGGGYTLERQGNRHTSHVSRPPGAIGTSP</sequence>
<dbReference type="GO" id="GO:0005829">
    <property type="term" value="C:cytosol"/>
    <property type="evidence" value="ECO:0007669"/>
    <property type="project" value="TreeGrafter"/>
</dbReference>
<keyword evidence="6 8" id="KW-0238">DNA-binding</keyword>
<dbReference type="SMART" id="SM00862">
    <property type="entry name" value="Trans_reg_C"/>
    <property type="match status" value="1"/>
</dbReference>
<feature type="domain" description="OmpR/PhoB-type" evidence="10">
    <location>
        <begin position="126"/>
        <end position="225"/>
    </location>
</feature>
<evidence type="ECO:0000256" key="7">
    <source>
        <dbReference type="ARBA" id="ARBA00023163"/>
    </source>
</evidence>
<evidence type="ECO:0000256" key="1">
    <source>
        <dbReference type="ARBA" id="ARBA00004496"/>
    </source>
</evidence>
<keyword evidence="2" id="KW-0963">Cytoplasm</keyword>
<dbReference type="CDD" id="cd00383">
    <property type="entry name" value="trans_reg_C"/>
    <property type="match status" value="1"/>
</dbReference>
<evidence type="ECO:0000256" key="9">
    <source>
        <dbReference type="SAM" id="MobiDB-lite"/>
    </source>
</evidence>
<keyword evidence="12" id="KW-1185">Reference proteome</keyword>
<dbReference type="InterPro" id="IPR016032">
    <property type="entry name" value="Sig_transdc_resp-reg_C-effctor"/>
</dbReference>
<dbReference type="InterPro" id="IPR011006">
    <property type="entry name" value="CheY-like_superfamily"/>
</dbReference>
<dbReference type="SUPFAM" id="SSF46894">
    <property type="entry name" value="C-terminal effector domain of the bipartite response regulators"/>
    <property type="match status" value="1"/>
</dbReference>
<dbReference type="PROSITE" id="PS51755">
    <property type="entry name" value="OMPR_PHOB"/>
    <property type="match status" value="1"/>
</dbReference>
<dbReference type="PANTHER" id="PTHR48111:SF35">
    <property type="entry name" value="TRANSCRIPTIONAL REGULATORY PROTEIN QSEB"/>
    <property type="match status" value="1"/>
</dbReference>
<dbReference type="GO" id="GO:0006355">
    <property type="term" value="P:regulation of DNA-templated transcription"/>
    <property type="evidence" value="ECO:0007669"/>
    <property type="project" value="InterPro"/>
</dbReference>
<dbReference type="RefSeq" id="WP_150685260.1">
    <property type="nucleotide sequence ID" value="NZ_CABPSF010000003.1"/>
</dbReference>
<organism evidence="11 12">
    <name type="scientific">Pandoraea iniqua</name>
    <dbReference type="NCBI Taxonomy" id="2508288"/>
    <lineage>
        <taxon>Bacteria</taxon>
        <taxon>Pseudomonadati</taxon>
        <taxon>Pseudomonadota</taxon>
        <taxon>Betaproteobacteria</taxon>
        <taxon>Burkholderiales</taxon>
        <taxon>Burkholderiaceae</taxon>
        <taxon>Pandoraea</taxon>
    </lineage>
</organism>
<evidence type="ECO:0000259" key="10">
    <source>
        <dbReference type="PROSITE" id="PS51755"/>
    </source>
</evidence>
<dbReference type="PANTHER" id="PTHR48111">
    <property type="entry name" value="REGULATOR OF RPOS"/>
    <property type="match status" value="1"/>
</dbReference>
<accession>A0A5E4VI35</accession>
<dbReference type="Proteomes" id="UP000333828">
    <property type="component" value="Unassembled WGS sequence"/>
</dbReference>
<keyword evidence="4" id="KW-0902">Two-component regulatory system</keyword>
<proteinExistence type="predicted"/>
<evidence type="ECO:0000256" key="3">
    <source>
        <dbReference type="ARBA" id="ARBA00022553"/>
    </source>
</evidence>
<feature type="region of interest" description="Disordered" evidence="9">
    <location>
        <begin position="224"/>
        <end position="245"/>
    </location>
</feature>
<evidence type="ECO:0000313" key="11">
    <source>
        <dbReference type="EMBL" id="VVE31694.1"/>
    </source>
</evidence>
<evidence type="ECO:0000256" key="5">
    <source>
        <dbReference type="ARBA" id="ARBA00023015"/>
    </source>
</evidence>
<dbReference type="Gene3D" id="1.10.10.10">
    <property type="entry name" value="Winged helix-like DNA-binding domain superfamily/Winged helix DNA-binding domain"/>
    <property type="match status" value="1"/>
</dbReference>
<name>A0A5E4VI35_9BURK</name>
<dbReference type="SUPFAM" id="SSF52172">
    <property type="entry name" value="CheY-like"/>
    <property type="match status" value="1"/>
</dbReference>
<evidence type="ECO:0000313" key="12">
    <source>
        <dbReference type="Proteomes" id="UP000333828"/>
    </source>
</evidence>
<keyword evidence="5" id="KW-0805">Transcription regulation</keyword>
<keyword evidence="3" id="KW-0597">Phosphoprotein</keyword>
<dbReference type="GO" id="GO:0000976">
    <property type="term" value="F:transcription cis-regulatory region binding"/>
    <property type="evidence" value="ECO:0007669"/>
    <property type="project" value="TreeGrafter"/>
</dbReference>
<dbReference type="InterPro" id="IPR036388">
    <property type="entry name" value="WH-like_DNA-bd_sf"/>
</dbReference>